<evidence type="ECO:0000256" key="1">
    <source>
        <dbReference type="SAM" id="MobiDB-lite"/>
    </source>
</evidence>
<feature type="compositionally biased region" description="Basic and acidic residues" evidence="1">
    <location>
        <begin position="67"/>
        <end position="78"/>
    </location>
</feature>
<reference evidence="3 4" key="1">
    <citation type="journal article" date="2012" name="Genome Biol.">
        <title>Genome and low-iron response of an oceanic diatom adapted to chronic iron limitation.</title>
        <authorList>
            <person name="Lommer M."/>
            <person name="Specht M."/>
            <person name="Roy A.S."/>
            <person name="Kraemer L."/>
            <person name="Andreson R."/>
            <person name="Gutowska M.A."/>
            <person name="Wolf J."/>
            <person name="Bergner S.V."/>
            <person name="Schilhabel M.B."/>
            <person name="Klostermeier U.C."/>
            <person name="Beiko R.G."/>
            <person name="Rosenstiel P."/>
            <person name="Hippler M."/>
            <person name="Laroche J."/>
        </authorList>
    </citation>
    <scope>NUCLEOTIDE SEQUENCE [LARGE SCALE GENOMIC DNA]</scope>
    <source>
        <strain evidence="3 4">CCMP1005</strain>
    </source>
</reference>
<feature type="compositionally biased region" description="Basic and acidic residues" evidence="1">
    <location>
        <begin position="42"/>
        <end position="55"/>
    </location>
</feature>
<sequence length="93" mass="9905">RTLLLLPAAATAVHSAGLSLSLATMILKVKTQTYLVTLQGKDRDSSLDRPYRPEKPSGTITLTQDGIGRRDSQGRDPDIVTLQGKGGDSSTLL</sequence>
<comment type="caution">
    <text evidence="3">The sequence shown here is derived from an EMBL/GenBank/DDBJ whole genome shotgun (WGS) entry which is preliminary data.</text>
</comment>
<feature type="non-terminal residue" evidence="3">
    <location>
        <position position="1"/>
    </location>
</feature>
<dbReference type="EMBL" id="AGNL01034431">
    <property type="protein sequence ID" value="EJK55269.1"/>
    <property type="molecule type" value="Genomic_DNA"/>
</dbReference>
<protein>
    <submittedName>
        <fullName evidence="3">Uncharacterized protein</fullName>
    </submittedName>
</protein>
<accession>K0RSF6</accession>
<dbReference type="AlphaFoldDB" id="K0RSF6"/>
<name>K0RSF6_THAOC</name>
<gene>
    <name evidence="3" type="ORF">THAOC_25013</name>
</gene>
<evidence type="ECO:0000256" key="2">
    <source>
        <dbReference type="SAM" id="SignalP"/>
    </source>
</evidence>
<feature type="signal peptide" evidence="2">
    <location>
        <begin position="1"/>
        <end position="15"/>
    </location>
</feature>
<evidence type="ECO:0000313" key="4">
    <source>
        <dbReference type="Proteomes" id="UP000266841"/>
    </source>
</evidence>
<proteinExistence type="predicted"/>
<evidence type="ECO:0000313" key="3">
    <source>
        <dbReference type="EMBL" id="EJK55269.1"/>
    </source>
</evidence>
<feature type="region of interest" description="Disordered" evidence="1">
    <location>
        <begin position="42"/>
        <end position="93"/>
    </location>
</feature>
<feature type="chain" id="PRO_5012542447" evidence="2">
    <location>
        <begin position="16"/>
        <end position="93"/>
    </location>
</feature>
<keyword evidence="2" id="KW-0732">Signal</keyword>
<organism evidence="3 4">
    <name type="scientific">Thalassiosira oceanica</name>
    <name type="common">Marine diatom</name>
    <dbReference type="NCBI Taxonomy" id="159749"/>
    <lineage>
        <taxon>Eukaryota</taxon>
        <taxon>Sar</taxon>
        <taxon>Stramenopiles</taxon>
        <taxon>Ochrophyta</taxon>
        <taxon>Bacillariophyta</taxon>
        <taxon>Coscinodiscophyceae</taxon>
        <taxon>Thalassiosirophycidae</taxon>
        <taxon>Thalassiosirales</taxon>
        <taxon>Thalassiosiraceae</taxon>
        <taxon>Thalassiosira</taxon>
    </lineage>
</organism>
<dbReference type="Proteomes" id="UP000266841">
    <property type="component" value="Unassembled WGS sequence"/>
</dbReference>
<keyword evidence="4" id="KW-1185">Reference proteome</keyword>